<comment type="caution">
    <text evidence="4">The sequence shown here is derived from an EMBL/GenBank/DDBJ whole genome shotgun (WGS) entry which is preliminary data.</text>
</comment>
<dbReference type="PATRIC" id="fig|1459.3.peg.2277"/>
<dbReference type="Gene3D" id="3.30.1330.40">
    <property type="entry name" value="RutC-like"/>
    <property type="match status" value="1"/>
</dbReference>
<dbReference type="GO" id="GO:0008652">
    <property type="term" value="P:amino acid biosynthetic process"/>
    <property type="evidence" value="ECO:0007669"/>
    <property type="project" value="UniProtKB-UniRule"/>
</dbReference>
<dbReference type="NCBIfam" id="TIGR01796">
    <property type="entry name" value="CM_mono_aroH"/>
    <property type="match status" value="1"/>
</dbReference>
<dbReference type="AlphaFoldDB" id="A0A0M0GBU6"/>
<dbReference type="Pfam" id="PF07736">
    <property type="entry name" value="CM_1"/>
    <property type="match status" value="1"/>
</dbReference>
<dbReference type="GO" id="GO:0046417">
    <property type="term" value="P:chorismate metabolic process"/>
    <property type="evidence" value="ECO:0007669"/>
    <property type="project" value="TreeGrafter"/>
</dbReference>
<comment type="catalytic activity">
    <reaction evidence="3">
        <text>chorismate = prephenate</text>
        <dbReference type="Rhea" id="RHEA:13897"/>
        <dbReference type="ChEBI" id="CHEBI:29748"/>
        <dbReference type="ChEBI" id="CHEBI:29934"/>
        <dbReference type="EC" id="5.4.99.5"/>
    </reaction>
</comment>
<dbReference type="CDD" id="cd02185">
    <property type="entry name" value="AroH"/>
    <property type="match status" value="1"/>
</dbReference>
<evidence type="ECO:0000256" key="1">
    <source>
        <dbReference type="NCBIfam" id="TIGR01796"/>
    </source>
</evidence>
<name>A0A0M0GBU6_SPOGL</name>
<dbReference type="EC" id="5.4.99.5" evidence="1 3"/>
<dbReference type="InterPro" id="IPR008243">
    <property type="entry name" value="Chorismate_mutase_AroH"/>
</dbReference>
<dbReference type="SUPFAM" id="SSF55298">
    <property type="entry name" value="YjgF-like"/>
    <property type="match status" value="1"/>
</dbReference>
<protein>
    <recommendedName>
        <fullName evidence="1 3">chorismate mutase</fullName>
        <ecNumber evidence="1 3">5.4.99.5</ecNumber>
    </recommendedName>
</protein>
<dbReference type="InterPro" id="IPR035959">
    <property type="entry name" value="RutC-like_sf"/>
</dbReference>
<dbReference type="PANTHER" id="PTHR21164">
    <property type="entry name" value="CHORISMATE MUTASE"/>
    <property type="match status" value="1"/>
</dbReference>
<dbReference type="PROSITE" id="PS51167">
    <property type="entry name" value="CHORISMATE_MUT_1"/>
    <property type="match status" value="1"/>
</dbReference>
<accession>A0A0M0GBU6</accession>
<dbReference type="GO" id="GO:0004106">
    <property type="term" value="F:chorismate mutase activity"/>
    <property type="evidence" value="ECO:0007669"/>
    <property type="project" value="UniProtKB-UniRule"/>
</dbReference>
<evidence type="ECO:0000313" key="4">
    <source>
        <dbReference type="EMBL" id="KON87238.1"/>
    </source>
</evidence>
<dbReference type="Proteomes" id="UP000037109">
    <property type="component" value="Unassembled WGS sequence"/>
</dbReference>
<dbReference type="PANTHER" id="PTHR21164:SF0">
    <property type="entry name" value="CHORISMATE MUTASE AROH"/>
    <property type="match status" value="1"/>
</dbReference>
<reference evidence="5" key="1">
    <citation type="submission" date="2015-07" db="EMBL/GenBank/DDBJ databases">
        <title>Fjat-10036 dsm4.</title>
        <authorList>
            <person name="Liu B."/>
            <person name="Wang J."/>
            <person name="Zhu Y."/>
            <person name="Liu G."/>
            <person name="Chen Q."/>
            <person name="Chen Z."/>
            <person name="Lan J."/>
            <person name="Che J."/>
            <person name="Ge C."/>
            <person name="Shi H."/>
            <person name="Pan Z."/>
            <person name="Liu X."/>
        </authorList>
    </citation>
    <scope>NUCLEOTIDE SEQUENCE [LARGE SCALE GENOMIC DNA]</scope>
    <source>
        <strain evidence="5">DSM 4</strain>
    </source>
</reference>
<feature type="binding site" evidence="2">
    <location>
        <position position="89"/>
    </location>
    <ligand>
        <name>prephenate</name>
        <dbReference type="ChEBI" id="CHEBI:29934"/>
    </ligand>
</feature>
<keyword evidence="2 3" id="KW-0057">Aromatic amino acid biosynthesis</keyword>
<organism evidence="4 5">
    <name type="scientific">Sporosarcina globispora</name>
    <name type="common">Bacillus globisporus</name>
    <dbReference type="NCBI Taxonomy" id="1459"/>
    <lineage>
        <taxon>Bacteria</taxon>
        <taxon>Bacillati</taxon>
        <taxon>Bacillota</taxon>
        <taxon>Bacilli</taxon>
        <taxon>Bacillales</taxon>
        <taxon>Caryophanaceae</taxon>
        <taxon>Sporosarcina</taxon>
    </lineage>
</organism>
<evidence type="ECO:0000313" key="5">
    <source>
        <dbReference type="Proteomes" id="UP000037109"/>
    </source>
</evidence>
<dbReference type="GO" id="GO:0009073">
    <property type="term" value="P:aromatic amino acid family biosynthetic process"/>
    <property type="evidence" value="ECO:0007669"/>
    <property type="project" value="UniProtKB-UniRule"/>
</dbReference>
<dbReference type="PIRSF" id="PIRSF005965">
    <property type="entry name" value="Chor_mut_AroH"/>
    <property type="match status" value="1"/>
</dbReference>
<dbReference type="UniPathway" id="UPA00120">
    <property type="reaction ID" value="UER00203"/>
</dbReference>
<proteinExistence type="predicted"/>
<dbReference type="RefSeq" id="WP_053434582.1">
    <property type="nucleotide sequence ID" value="NZ_LGUF01000007.1"/>
</dbReference>
<keyword evidence="2 3" id="KW-0028">Amino-acid biosynthesis</keyword>
<dbReference type="STRING" id="1459.AF332_10680"/>
<dbReference type="OrthoDB" id="9802232at2"/>
<gene>
    <name evidence="4" type="ORF">AF332_10680</name>
</gene>
<keyword evidence="3" id="KW-0413">Isomerase</keyword>
<feature type="binding site" evidence="2">
    <location>
        <position position="6"/>
    </location>
    <ligand>
        <name>prephenate</name>
        <dbReference type="ChEBI" id="CHEBI:29934"/>
    </ligand>
</feature>
<sequence>MIRGVRGAITIEKNNESEILESTEMLIREMIQENKIEAEDVASVFISVTEELTAGFPAKAMRSIEGWTYVPVMCMREIPVEGSLRNCIRVMMHVNSNAPQQNIRHIYLREAIQLRPDLKTADSP</sequence>
<dbReference type="EMBL" id="LGUF01000007">
    <property type="protein sequence ID" value="KON87238.1"/>
    <property type="molecule type" value="Genomic_DNA"/>
</dbReference>
<keyword evidence="5" id="KW-1185">Reference proteome</keyword>
<feature type="binding site" evidence="2">
    <location>
        <position position="107"/>
    </location>
    <ligand>
        <name>prephenate</name>
        <dbReference type="ChEBI" id="CHEBI:29934"/>
    </ligand>
</feature>
<evidence type="ECO:0000256" key="2">
    <source>
        <dbReference type="PIRSR" id="PIRSR005965-1"/>
    </source>
</evidence>
<evidence type="ECO:0000256" key="3">
    <source>
        <dbReference type="PROSITE-ProRule" id="PRU00514"/>
    </source>
</evidence>